<evidence type="ECO:0000313" key="2">
    <source>
        <dbReference type="EMBL" id="SDF75206.1"/>
    </source>
</evidence>
<dbReference type="EMBL" id="WSUT01000005">
    <property type="protein sequence ID" value="MWC43283.1"/>
    <property type="molecule type" value="Genomic_DNA"/>
</dbReference>
<reference evidence="1 4" key="2">
    <citation type="submission" date="2019-12" db="EMBL/GenBank/DDBJ databases">
        <authorList>
            <person name="Zheng J."/>
        </authorList>
    </citation>
    <scope>NUCLEOTIDE SEQUENCE [LARGE SCALE GENOMIC DNA]</scope>
    <source>
        <strain evidence="1 4">DSM 27347</strain>
    </source>
</reference>
<organism evidence="2 3">
    <name type="scientific">Sphingomonas carotinifaciens</name>
    <dbReference type="NCBI Taxonomy" id="1166323"/>
    <lineage>
        <taxon>Bacteria</taxon>
        <taxon>Pseudomonadati</taxon>
        <taxon>Pseudomonadota</taxon>
        <taxon>Alphaproteobacteria</taxon>
        <taxon>Sphingomonadales</taxon>
        <taxon>Sphingomonadaceae</taxon>
        <taxon>Sphingomonas</taxon>
    </lineage>
</organism>
<dbReference type="RefSeq" id="WP_149682797.1">
    <property type="nucleotide sequence ID" value="NZ_FNBI01000005.1"/>
</dbReference>
<gene>
    <name evidence="1" type="ORF">GQR91_06355</name>
    <name evidence="2" type="ORF">SAMN05216557_105219</name>
</gene>
<dbReference type="Pfam" id="PF10983">
    <property type="entry name" value="DUF2793"/>
    <property type="match status" value="1"/>
</dbReference>
<evidence type="ECO:0000313" key="3">
    <source>
        <dbReference type="Proteomes" id="UP000323502"/>
    </source>
</evidence>
<dbReference type="Proteomes" id="UP000436801">
    <property type="component" value="Unassembled WGS sequence"/>
</dbReference>
<dbReference type="EMBL" id="FNBI01000005">
    <property type="protein sequence ID" value="SDF75206.1"/>
    <property type="molecule type" value="Genomic_DNA"/>
</dbReference>
<dbReference type="InterPro" id="IPR021251">
    <property type="entry name" value="DUF2793"/>
</dbReference>
<name>A0A1G7NMK8_9SPHN</name>
<sequence length="150" mass="15681">MTEVSARMRLPLLAAGQAQKEVTHNEALALIDLMVQPAVVEVGRDAPPAAPVPGEAWVVGRTPEGAWAGHADALAGWTGGGWRFVVPWAGFAVWNRADRSPARFDGEAWRRAGPVPVIGAPAGGDAIDAEARVAIGSMLALMRAQGWITG</sequence>
<dbReference type="Proteomes" id="UP000323502">
    <property type="component" value="Unassembled WGS sequence"/>
</dbReference>
<reference evidence="2 3" key="1">
    <citation type="submission" date="2016-10" db="EMBL/GenBank/DDBJ databases">
        <authorList>
            <person name="Varghese N."/>
            <person name="Submissions S."/>
        </authorList>
    </citation>
    <scope>NUCLEOTIDE SEQUENCE [LARGE SCALE GENOMIC DNA]</scope>
    <source>
        <strain evidence="2 3">S7-754</strain>
    </source>
</reference>
<evidence type="ECO:0000313" key="1">
    <source>
        <dbReference type="EMBL" id="MWC43283.1"/>
    </source>
</evidence>
<dbReference type="OrthoDB" id="564699at2"/>
<accession>A0A1G7NMK8</accession>
<keyword evidence="3" id="KW-1185">Reference proteome</keyword>
<dbReference type="AlphaFoldDB" id="A0A1G7NMK8"/>
<evidence type="ECO:0000313" key="4">
    <source>
        <dbReference type="Proteomes" id="UP000436801"/>
    </source>
</evidence>
<protein>
    <submittedName>
        <fullName evidence="1">DUF2793 domain-containing protein</fullName>
    </submittedName>
</protein>
<proteinExistence type="predicted"/>